<dbReference type="EMBL" id="FQVI01000004">
    <property type="protein sequence ID" value="SHE70663.1"/>
    <property type="molecule type" value="Genomic_DNA"/>
</dbReference>
<evidence type="ECO:0000256" key="5">
    <source>
        <dbReference type="SAM" id="MobiDB-lite"/>
    </source>
</evidence>
<dbReference type="InterPro" id="IPR051202">
    <property type="entry name" value="Peptidase_C40"/>
</dbReference>
<dbReference type="PANTHER" id="PTHR47053:SF1">
    <property type="entry name" value="MUREIN DD-ENDOPEPTIDASE MEPH-RELATED"/>
    <property type="match status" value="1"/>
</dbReference>
<dbReference type="OrthoDB" id="9808890at2"/>
<dbReference type="PANTHER" id="PTHR47053">
    <property type="entry name" value="MUREIN DD-ENDOPEPTIDASE MEPH-RELATED"/>
    <property type="match status" value="1"/>
</dbReference>
<keyword evidence="6" id="KW-0732">Signal</keyword>
<keyword evidence="4" id="KW-0788">Thiol protease</keyword>
<dbReference type="InterPro" id="IPR000064">
    <property type="entry name" value="NLP_P60_dom"/>
</dbReference>
<dbReference type="InterPro" id="IPR003646">
    <property type="entry name" value="SH3-like_bac-type"/>
</dbReference>
<keyword evidence="2" id="KW-0645">Protease</keyword>
<feature type="domain" description="SH3b" evidence="7">
    <location>
        <begin position="50"/>
        <end position="113"/>
    </location>
</feature>
<feature type="signal peptide" evidence="6">
    <location>
        <begin position="1"/>
        <end position="27"/>
    </location>
</feature>
<evidence type="ECO:0000256" key="3">
    <source>
        <dbReference type="ARBA" id="ARBA00022801"/>
    </source>
</evidence>
<dbReference type="GO" id="GO:0006508">
    <property type="term" value="P:proteolysis"/>
    <property type="evidence" value="ECO:0007669"/>
    <property type="project" value="UniProtKB-KW"/>
</dbReference>
<evidence type="ECO:0000313" key="9">
    <source>
        <dbReference type="EMBL" id="SHE70663.1"/>
    </source>
</evidence>
<dbReference type="InterPro" id="IPR038765">
    <property type="entry name" value="Papain-like_cys_pep_sf"/>
</dbReference>
<dbReference type="RefSeq" id="WP_072850129.1">
    <property type="nucleotide sequence ID" value="NZ_FQVI01000004.1"/>
</dbReference>
<comment type="similarity">
    <text evidence="1">Belongs to the peptidase C40 family.</text>
</comment>
<keyword evidence="10" id="KW-1185">Reference proteome</keyword>
<gene>
    <name evidence="9" type="ORF">SAMN02745158_01324</name>
</gene>
<dbReference type="PROSITE" id="PS51781">
    <property type="entry name" value="SH3B"/>
    <property type="match status" value="1"/>
</dbReference>
<dbReference type="Gene3D" id="2.30.30.40">
    <property type="entry name" value="SH3 Domains"/>
    <property type="match status" value="1"/>
</dbReference>
<feature type="domain" description="NlpC/P60" evidence="8">
    <location>
        <begin position="199"/>
        <end position="319"/>
    </location>
</feature>
<proteinExistence type="inferred from homology"/>
<dbReference type="Gene3D" id="3.90.1720.10">
    <property type="entry name" value="endopeptidase domain like (from Nostoc punctiforme)"/>
    <property type="match status" value="1"/>
</dbReference>
<feature type="chain" id="PRO_5012251387" evidence="6">
    <location>
        <begin position="28"/>
        <end position="319"/>
    </location>
</feature>
<feature type="compositionally biased region" description="Low complexity" evidence="5">
    <location>
        <begin position="189"/>
        <end position="198"/>
    </location>
</feature>
<dbReference type="SMART" id="SM00287">
    <property type="entry name" value="SH3b"/>
    <property type="match status" value="1"/>
</dbReference>
<dbReference type="AlphaFoldDB" id="A0A1M4VP95"/>
<dbReference type="GO" id="GO:0008234">
    <property type="term" value="F:cysteine-type peptidase activity"/>
    <property type="evidence" value="ECO:0007669"/>
    <property type="project" value="UniProtKB-KW"/>
</dbReference>
<dbReference type="STRING" id="1122155.SAMN02745158_01324"/>
<evidence type="ECO:0000259" key="8">
    <source>
        <dbReference type="PROSITE" id="PS51935"/>
    </source>
</evidence>
<evidence type="ECO:0000256" key="1">
    <source>
        <dbReference type="ARBA" id="ARBA00007074"/>
    </source>
</evidence>
<evidence type="ECO:0000256" key="6">
    <source>
        <dbReference type="SAM" id="SignalP"/>
    </source>
</evidence>
<dbReference type="Pfam" id="PF08239">
    <property type="entry name" value="SH3_3"/>
    <property type="match status" value="1"/>
</dbReference>
<evidence type="ECO:0000259" key="7">
    <source>
        <dbReference type="PROSITE" id="PS51781"/>
    </source>
</evidence>
<evidence type="ECO:0000256" key="2">
    <source>
        <dbReference type="ARBA" id="ARBA00022670"/>
    </source>
</evidence>
<accession>A0A1M4VP95</accession>
<reference evidence="9 10" key="1">
    <citation type="submission" date="2016-11" db="EMBL/GenBank/DDBJ databases">
        <authorList>
            <person name="Jaros S."/>
            <person name="Januszkiewicz K."/>
            <person name="Wedrychowicz H."/>
        </authorList>
    </citation>
    <scope>NUCLEOTIDE SEQUENCE [LARGE SCALE GENOMIC DNA]</scope>
    <source>
        <strain evidence="9 10">DSM 17459</strain>
    </source>
</reference>
<sequence>MHRKGRNLLGAMSVLVLLGVSSESIWADPPAGYQESQGETRETVSDTKDKEYGIADVNTNLNIRSGGGMEYSVIGKLPRDAVCIIEGEENGWACIISGDVRGYVSSRYLLTGETAREYVEQGQEETLTYAHWTGSAAEPADTGIDNTVPESTEPEEETSAPEEEAGVPEEETSITQEEITEPAEEEPSAETAGAAEASESVRSQMVEFAEQFLGNPYVWGGTSLTDGADCSGFVQSIYANFGYSLPRVSRDQAQTGTRIPIEEAQPGDLIFYARDGEIYHVVMYIGDGQVIHASSKETGIKISNIYYDNAVWAVRILDE</sequence>
<dbReference type="Proteomes" id="UP000184245">
    <property type="component" value="Unassembled WGS sequence"/>
</dbReference>
<feature type="region of interest" description="Disordered" evidence="5">
    <location>
        <begin position="134"/>
        <end position="201"/>
    </location>
</feature>
<dbReference type="PROSITE" id="PS51935">
    <property type="entry name" value="NLPC_P60"/>
    <property type="match status" value="1"/>
</dbReference>
<feature type="compositionally biased region" description="Acidic residues" evidence="5">
    <location>
        <begin position="152"/>
        <end position="188"/>
    </location>
</feature>
<evidence type="ECO:0000256" key="4">
    <source>
        <dbReference type="ARBA" id="ARBA00022807"/>
    </source>
</evidence>
<organism evidence="9 10">
    <name type="scientific">Lactonifactor longoviformis DSM 17459</name>
    <dbReference type="NCBI Taxonomy" id="1122155"/>
    <lineage>
        <taxon>Bacteria</taxon>
        <taxon>Bacillati</taxon>
        <taxon>Bacillota</taxon>
        <taxon>Clostridia</taxon>
        <taxon>Eubacteriales</taxon>
        <taxon>Clostridiaceae</taxon>
        <taxon>Lactonifactor</taxon>
    </lineage>
</organism>
<evidence type="ECO:0000313" key="10">
    <source>
        <dbReference type="Proteomes" id="UP000184245"/>
    </source>
</evidence>
<keyword evidence="3" id="KW-0378">Hydrolase</keyword>
<protein>
    <submittedName>
        <fullName evidence="9">SH3 domain-containing protein</fullName>
    </submittedName>
</protein>
<dbReference type="Pfam" id="PF00877">
    <property type="entry name" value="NLPC_P60"/>
    <property type="match status" value="1"/>
</dbReference>
<name>A0A1M4VP95_9CLOT</name>
<dbReference type="SUPFAM" id="SSF54001">
    <property type="entry name" value="Cysteine proteinases"/>
    <property type="match status" value="1"/>
</dbReference>